<comment type="similarity">
    <text evidence="10">Belongs to the mitochondrial carrier (TC 2.A.29) family. SLC25A38 subfamily.</text>
</comment>
<evidence type="ECO:0000256" key="10">
    <source>
        <dbReference type="HAMAP-Rule" id="MF_03064"/>
    </source>
</evidence>
<dbReference type="InterPro" id="IPR030847">
    <property type="entry name" value="Hem25/SLC25A38"/>
</dbReference>
<dbReference type="Gene3D" id="1.50.40.10">
    <property type="entry name" value="Mitochondrial carrier domain"/>
    <property type="match status" value="1"/>
</dbReference>
<dbReference type="InterPro" id="IPR018108">
    <property type="entry name" value="MCP_transmembrane"/>
</dbReference>
<dbReference type="GO" id="GO:0005743">
    <property type="term" value="C:mitochondrial inner membrane"/>
    <property type="evidence" value="ECO:0007669"/>
    <property type="project" value="UniProtKB-SubCell"/>
</dbReference>
<dbReference type="SUPFAM" id="SSF103506">
    <property type="entry name" value="Mitochondrial carrier"/>
    <property type="match status" value="1"/>
</dbReference>
<evidence type="ECO:0000256" key="4">
    <source>
        <dbReference type="ARBA" id="ARBA00022737"/>
    </source>
</evidence>
<keyword evidence="2 10" id="KW-0813">Transport</keyword>
<evidence type="ECO:0000256" key="8">
    <source>
        <dbReference type="ARBA" id="ARBA00023136"/>
    </source>
</evidence>
<reference evidence="13" key="1">
    <citation type="journal article" date="2013" name="Genome Announc.">
        <title>Genome sequence of the food spoilage yeast Zygosaccharomyces bailii CLIB 213(T).</title>
        <authorList>
            <person name="Galeote V."/>
            <person name="Bigey F."/>
            <person name="Devillers H."/>
            <person name="Neuveglise C."/>
            <person name="Dequin S."/>
        </authorList>
    </citation>
    <scope>NUCLEOTIDE SEQUENCE [LARGE SCALE GENOMIC DNA]</scope>
    <source>
        <strain evidence="13">CLIB 213 / ATCC 58445 / CBS 680 / CCRC 21525 / NBRC 1098 / NCYC 1416 / NRRL Y-2227</strain>
    </source>
</reference>
<feature type="repeat" description="Solcar" evidence="11">
    <location>
        <begin position="213"/>
        <end position="297"/>
    </location>
</feature>
<keyword evidence="8 10" id="KW-0472">Membrane</keyword>
<evidence type="ECO:0000256" key="7">
    <source>
        <dbReference type="ARBA" id="ARBA00023128"/>
    </source>
</evidence>
<evidence type="ECO:0000256" key="9">
    <source>
        <dbReference type="ARBA" id="ARBA00034060"/>
    </source>
</evidence>
<dbReference type="HAMAP" id="MF_03064">
    <property type="entry name" value="SLC25A38"/>
    <property type="match status" value="1"/>
</dbReference>
<dbReference type="InterPro" id="IPR002067">
    <property type="entry name" value="MCP"/>
</dbReference>
<dbReference type="Pfam" id="PF00153">
    <property type="entry name" value="Mito_carr"/>
    <property type="match status" value="3"/>
</dbReference>
<evidence type="ECO:0000256" key="2">
    <source>
        <dbReference type="ARBA" id="ARBA00022448"/>
    </source>
</evidence>
<dbReference type="PRINTS" id="PR00926">
    <property type="entry name" value="MITOCARRIER"/>
</dbReference>
<feature type="repeat" description="Solcar" evidence="11">
    <location>
        <begin position="107"/>
        <end position="191"/>
    </location>
</feature>
<evidence type="ECO:0000256" key="3">
    <source>
        <dbReference type="ARBA" id="ARBA00022692"/>
    </source>
</evidence>
<dbReference type="PANTHER" id="PTHR46181">
    <property type="entry name" value="MITOCHONDRIAL GLYCINE TRANSPORTER"/>
    <property type="match status" value="1"/>
</dbReference>
<dbReference type="Proteomes" id="UP000019375">
    <property type="component" value="Unassembled WGS sequence"/>
</dbReference>
<dbReference type="OrthoDB" id="1924968at2759"/>
<dbReference type="GO" id="GO:0015187">
    <property type="term" value="F:glycine transmembrane transporter activity"/>
    <property type="evidence" value="ECO:0007669"/>
    <property type="project" value="UniProtKB-UniRule"/>
</dbReference>
<evidence type="ECO:0000313" key="13">
    <source>
        <dbReference type="Proteomes" id="UP000019375"/>
    </source>
</evidence>
<comment type="catalytic activity">
    <reaction evidence="9 10">
        <text>glycine(in) = glycine(out)</text>
        <dbReference type="Rhea" id="RHEA:70715"/>
        <dbReference type="ChEBI" id="CHEBI:57305"/>
    </reaction>
</comment>
<dbReference type="FunFam" id="1.50.40.10:FF:000103">
    <property type="entry name" value="Mitochondrial glycine transporter"/>
    <property type="match status" value="1"/>
</dbReference>
<sequence length="299" mass="33053">MTETEKTAATSAHLLGGFVGGLSSAITLQPLDLLKTRIQQNKNTTLLSALRQIDNPLHLWRGTFASAMRTSVGSALYLSCLNTMRTSLAANRGVLRQSTKSSNLPQLTIYENLAAGAVARGMVGYATMPFTVLKVRYESTFYHYTSICEATRDIYRTQGIKGFFRGFGPTCLRDAPYSGIYVLLYEKAKVIMPLILPRSFITQEQNGRFTFYTSAIVNALSAIFSASLATSITAPFDTIKTRMQLESAKFTSFFPTLSMIITQEGSIKLFSGLSMRLTRKALSAGIAWGIYEELIKRFM</sequence>
<keyword evidence="5 10" id="KW-0999">Mitochondrion inner membrane</keyword>
<dbReference type="InterPro" id="IPR023395">
    <property type="entry name" value="MCP_dom_sf"/>
</dbReference>
<comment type="subcellular location">
    <subcellularLocation>
        <location evidence="1 10">Mitochondrion inner membrane</location>
        <topology evidence="1 10">Multi-pass membrane protein</topology>
    </subcellularLocation>
</comment>
<feature type="repeat" description="Solcar" evidence="11">
    <location>
        <begin position="8"/>
        <end position="87"/>
    </location>
</feature>
<comment type="function">
    <text evidence="10">Mitochondrial glycine transporter that imports glycine into the mitochondrial matrix. Plays an important role in providing glycine for the first enzymatic step in heme biosynthesis, the condensation of glycine with succinyl-CoA to produce 5-aminolevulinate (ALA) in the miochondrial matrix.</text>
</comment>
<accession>A0A8J2T6E2</accession>
<keyword evidence="3 10" id="KW-0812">Transmembrane</keyword>
<proteinExistence type="inferred from homology"/>
<dbReference type="GO" id="GO:1904983">
    <property type="term" value="P:glycine import into mitochondrion"/>
    <property type="evidence" value="ECO:0007669"/>
    <property type="project" value="UniProtKB-UniRule"/>
</dbReference>
<dbReference type="PANTHER" id="PTHR46181:SF3">
    <property type="entry name" value="MITOCHONDRIAL GLYCINE TRANSPORTER"/>
    <property type="match status" value="1"/>
</dbReference>
<evidence type="ECO:0000256" key="6">
    <source>
        <dbReference type="ARBA" id="ARBA00022989"/>
    </source>
</evidence>
<keyword evidence="13" id="KW-1185">Reference proteome</keyword>
<protein>
    <recommendedName>
        <fullName evidence="10">Mitochondrial glycine transporter</fullName>
    </recommendedName>
    <alternativeName>
        <fullName evidence="10">Solute carrier family 25 member 38 homolog</fullName>
    </alternativeName>
</protein>
<keyword evidence="4 10" id="KW-0677">Repeat</keyword>
<name>A0A8J2T6E2_ZYGB2</name>
<evidence type="ECO:0000313" key="12">
    <source>
        <dbReference type="EMBL" id="CDF89500.1"/>
    </source>
</evidence>
<dbReference type="AlphaFoldDB" id="A0A8J2T6E2"/>
<keyword evidence="7 10" id="KW-0496">Mitochondrion</keyword>
<organism evidence="12 13">
    <name type="scientific">Zygosaccharomyces bailii (strain CLIB 213 / ATCC 58445 / CBS 680 / BCRC 21525 / NBRC 1098 / NCYC 1416 / NRRL Y-2227)</name>
    <dbReference type="NCBI Taxonomy" id="1333698"/>
    <lineage>
        <taxon>Eukaryota</taxon>
        <taxon>Fungi</taxon>
        <taxon>Dikarya</taxon>
        <taxon>Ascomycota</taxon>
        <taxon>Saccharomycotina</taxon>
        <taxon>Saccharomycetes</taxon>
        <taxon>Saccharomycetales</taxon>
        <taxon>Saccharomycetaceae</taxon>
        <taxon>Zygosaccharomyces</taxon>
    </lineage>
</organism>
<dbReference type="PROSITE" id="PS50920">
    <property type="entry name" value="SOLCAR"/>
    <property type="match status" value="3"/>
</dbReference>
<evidence type="ECO:0000256" key="11">
    <source>
        <dbReference type="PROSITE-ProRule" id="PRU00282"/>
    </source>
</evidence>
<dbReference type="EMBL" id="HG316457">
    <property type="protein sequence ID" value="CDF89500.1"/>
    <property type="molecule type" value="Genomic_DNA"/>
</dbReference>
<gene>
    <name evidence="12" type="ORF">BN860_05754g</name>
</gene>
<keyword evidence="6 10" id="KW-1133">Transmembrane helix</keyword>
<evidence type="ECO:0000256" key="1">
    <source>
        <dbReference type="ARBA" id="ARBA00004448"/>
    </source>
</evidence>
<evidence type="ECO:0000256" key="5">
    <source>
        <dbReference type="ARBA" id="ARBA00022792"/>
    </source>
</evidence>